<dbReference type="AlphaFoldDB" id="A0A0V1FRN2"/>
<protein>
    <submittedName>
        <fullName evidence="1">Uncharacterized protein</fullName>
    </submittedName>
</protein>
<sequence>MGSLTSTRQICTLTVSGAGGALASMANQRWAHFLLRNQTNHRRLEIINGFQPNRRFDCTVG</sequence>
<proteinExistence type="predicted"/>
<name>A0A0V1FRN2_TRIPS</name>
<comment type="caution">
    <text evidence="1">The sequence shown here is derived from an EMBL/GenBank/DDBJ whole genome shotgun (WGS) entry which is preliminary data.</text>
</comment>
<dbReference type="EMBL" id="JYDT01000041">
    <property type="protein sequence ID" value="KRY88465.1"/>
    <property type="molecule type" value="Genomic_DNA"/>
</dbReference>
<evidence type="ECO:0000313" key="1">
    <source>
        <dbReference type="EMBL" id="KRY88465.1"/>
    </source>
</evidence>
<reference evidence="1 2" key="1">
    <citation type="submission" date="2015-01" db="EMBL/GenBank/DDBJ databases">
        <title>Evolution of Trichinella species and genotypes.</title>
        <authorList>
            <person name="Korhonen P.K."/>
            <person name="Edoardo P."/>
            <person name="Giuseppe L.R."/>
            <person name="Gasser R.B."/>
        </authorList>
    </citation>
    <scope>NUCLEOTIDE SEQUENCE [LARGE SCALE GENOMIC DNA]</scope>
    <source>
        <strain evidence="1">ISS470</strain>
    </source>
</reference>
<keyword evidence="2" id="KW-1185">Reference proteome</keyword>
<gene>
    <name evidence="1" type="ORF">T4D_897</name>
</gene>
<organism evidence="1 2">
    <name type="scientific">Trichinella pseudospiralis</name>
    <name type="common">Parasitic roundworm</name>
    <dbReference type="NCBI Taxonomy" id="6337"/>
    <lineage>
        <taxon>Eukaryota</taxon>
        <taxon>Metazoa</taxon>
        <taxon>Ecdysozoa</taxon>
        <taxon>Nematoda</taxon>
        <taxon>Enoplea</taxon>
        <taxon>Dorylaimia</taxon>
        <taxon>Trichinellida</taxon>
        <taxon>Trichinellidae</taxon>
        <taxon>Trichinella</taxon>
    </lineage>
</organism>
<dbReference type="Proteomes" id="UP000054995">
    <property type="component" value="Unassembled WGS sequence"/>
</dbReference>
<evidence type="ECO:0000313" key="2">
    <source>
        <dbReference type="Proteomes" id="UP000054995"/>
    </source>
</evidence>
<accession>A0A0V1FRN2</accession>